<evidence type="ECO:0000256" key="1">
    <source>
        <dbReference type="SAM" id="SignalP"/>
    </source>
</evidence>
<feature type="signal peptide" evidence="1">
    <location>
        <begin position="1"/>
        <end position="27"/>
    </location>
</feature>
<feature type="chain" id="PRO_5045228156" evidence="1">
    <location>
        <begin position="28"/>
        <end position="312"/>
    </location>
</feature>
<keyword evidence="1" id="KW-0732">Signal</keyword>
<dbReference type="PANTHER" id="PTHR10151:SF120">
    <property type="entry name" value="BIS(5'-ADENOSYL)-TRIPHOSPHATASE"/>
    <property type="match status" value="1"/>
</dbReference>
<sequence length="312" mass="34810">MVKIKNLFLVILLSGIFSCSTSKPANKQSDNKPVAKRVIVIGLDGISVDGYKTASHPNLDALFGKGMVSFATRTVMPSVTLPNWTSHLTSGGPEQHGVDSNGWTIDKNNLPAIETDADGYYPSIFKILKDQVPGVKTAYYYNWGNLINPINRRYLDEVNFLEDDAYIENYDKALRFADEHKEDPTFIFLYSVHTDHAGHKYKWMSPEYIRSIEEADTAIGKLINALKEKNIFEDTHFLLITDHGGKGHGHGGVSEVEMNVPWAIVGPRIHNSDGFDAPNNNTNTARVIAELFQCKELPESWVGQIPGVIFKD</sequence>
<gene>
    <name evidence="2" type="ORF">MQE36_15660</name>
</gene>
<reference evidence="2 3" key="1">
    <citation type="journal article" date="2018" name="Int. J. Syst. Evol. Microbiol.">
        <title>Zhouia spongiae sp. nov., isolated from a marine sponge.</title>
        <authorList>
            <person name="Zhuang L."/>
            <person name="Lin B."/>
            <person name="Qin F."/>
            <person name="Luo L."/>
        </authorList>
    </citation>
    <scope>NUCLEOTIDE SEQUENCE [LARGE SCALE GENOMIC DNA]</scope>
    <source>
        <strain evidence="2 3">HN-Y44</strain>
    </source>
</reference>
<dbReference type="PROSITE" id="PS51257">
    <property type="entry name" value="PROKAR_LIPOPROTEIN"/>
    <property type="match status" value="1"/>
</dbReference>
<proteinExistence type="predicted"/>
<dbReference type="RefSeq" id="WP_242936909.1">
    <property type="nucleotide sequence ID" value="NZ_CP094326.1"/>
</dbReference>
<dbReference type="Pfam" id="PF01663">
    <property type="entry name" value="Phosphodiest"/>
    <property type="match status" value="1"/>
</dbReference>
<accession>A0ABY3YLM3</accession>
<dbReference type="PANTHER" id="PTHR10151">
    <property type="entry name" value="ECTONUCLEOTIDE PYROPHOSPHATASE/PHOSPHODIESTERASE"/>
    <property type="match status" value="1"/>
</dbReference>
<evidence type="ECO:0000313" key="2">
    <source>
        <dbReference type="EMBL" id="UNY98503.1"/>
    </source>
</evidence>
<dbReference type="Gene3D" id="3.40.720.10">
    <property type="entry name" value="Alkaline Phosphatase, subunit A"/>
    <property type="match status" value="1"/>
</dbReference>
<keyword evidence="3" id="KW-1185">Reference proteome</keyword>
<protein>
    <submittedName>
        <fullName evidence="2">Alkaline phosphatase family protein</fullName>
    </submittedName>
</protein>
<dbReference type="InterPro" id="IPR017850">
    <property type="entry name" value="Alkaline_phosphatase_core_sf"/>
</dbReference>
<organism evidence="2 3">
    <name type="scientific">Zhouia spongiae</name>
    <dbReference type="NCBI Taxonomy" id="2202721"/>
    <lineage>
        <taxon>Bacteria</taxon>
        <taxon>Pseudomonadati</taxon>
        <taxon>Bacteroidota</taxon>
        <taxon>Flavobacteriia</taxon>
        <taxon>Flavobacteriales</taxon>
        <taxon>Flavobacteriaceae</taxon>
        <taxon>Zhouia</taxon>
    </lineage>
</organism>
<dbReference type="SUPFAM" id="SSF53649">
    <property type="entry name" value="Alkaline phosphatase-like"/>
    <property type="match status" value="1"/>
</dbReference>
<dbReference type="InterPro" id="IPR002591">
    <property type="entry name" value="Phosphodiest/P_Trfase"/>
</dbReference>
<dbReference type="EMBL" id="CP094326">
    <property type="protein sequence ID" value="UNY98503.1"/>
    <property type="molecule type" value="Genomic_DNA"/>
</dbReference>
<evidence type="ECO:0000313" key="3">
    <source>
        <dbReference type="Proteomes" id="UP000829476"/>
    </source>
</evidence>
<dbReference type="Proteomes" id="UP000829476">
    <property type="component" value="Chromosome"/>
</dbReference>
<name>A0ABY3YLM3_9FLAO</name>